<proteinExistence type="predicted"/>
<name>A0A1G5PKD0_9RHOB</name>
<keyword evidence="3" id="KW-1185">Reference proteome</keyword>
<accession>A0A1G5PKD0</accession>
<dbReference type="Pfam" id="PF00903">
    <property type="entry name" value="Glyoxalase"/>
    <property type="match status" value="1"/>
</dbReference>
<keyword evidence="2" id="KW-0223">Dioxygenase</keyword>
<dbReference type="AlphaFoldDB" id="A0A1G5PKD0"/>
<evidence type="ECO:0000313" key="2">
    <source>
        <dbReference type="EMBL" id="SCZ49963.1"/>
    </source>
</evidence>
<evidence type="ECO:0000313" key="3">
    <source>
        <dbReference type="Proteomes" id="UP000198767"/>
    </source>
</evidence>
<dbReference type="RefSeq" id="WP_090214875.1">
    <property type="nucleotide sequence ID" value="NZ_CANMHN010000001.1"/>
</dbReference>
<keyword evidence="2" id="KW-0560">Oxidoreductase</keyword>
<dbReference type="Gene3D" id="3.10.180.10">
    <property type="entry name" value="2,3-Dihydroxybiphenyl 1,2-Dioxygenase, domain 1"/>
    <property type="match status" value="1"/>
</dbReference>
<dbReference type="PROSITE" id="PS51819">
    <property type="entry name" value="VOC"/>
    <property type="match status" value="1"/>
</dbReference>
<gene>
    <name evidence="2" type="ORF">SAMN04488118_101195</name>
</gene>
<dbReference type="InterPro" id="IPR004360">
    <property type="entry name" value="Glyas_Fos-R_dOase_dom"/>
</dbReference>
<organism evidence="2 3">
    <name type="scientific">Epibacterium ulvae</name>
    <dbReference type="NCBI Taxonomy" id="1156985"/>
    <lineage>
        <taxon>Bacteria</taxon>
        <taxon>Pseudomonadati</taxon>
        <taxon>Pseudomonadota</taxon>
        <taxon>Alphaproteobacteria</taxon>
        <taxon>Rhodobacterales</taxon>
        <taxon>Roseobacteraceae</taxon>
        <taxon>Epibacterium</taxon>
    </lineage>
</organism>
<evidence type="ECO:0000259" key="1">
    <source>
        <dbReference type="PROSITE" id="PS51819"/>
    </source>
</evidence>
<reference evidence="2 3" key="1">
    <citation type="submission" date="2016-10" db="EMBL/GenBank/DDBJ databases">
        <authorList>
            <person name="de Groot N.N."/>
        </authorList>
    </citation>
    <scope>NUCLEOTIDE SEQUENCE [LARGE SCALE GENOMIC DNA]</scope>
    <source>
        <strain evidence="2 3">U95</strain>
    </source>
</reference>
<dbReference type="Proteomes" id="UP000198767">
    <property type="component" value="Unassembled WGS sequence"/>
</dbReference>
<dbReference type="InterPro" id="IPR037523">
    <property type="entry name" value="VOC_core"/>
</dbReference>
<dbReference type="InterPro" id="IPR029068">
    <property type="entry name" value="Glyas_Bleomycin-R_OHBP_Dase"/>
</dbReference>
<dbReference type="SUPFAM" id="SSF54593">
    <property type="entry name" value="Glyoxalase/Bleomycin resistance protein/Dihydroxybiphenyl dioxygenase"/>
    <property type="match status" value="1"/>
</dbReference>
<sequence>MTAYLEHANVTVSNPEQTAAWMEDIFGWKIRWQGDAMESGHTIHIGSETSYVALYAPDASPTNGPRSYDTRGGLNHLALVVDDFEDTRAKVIAAGFTPGDIHSYEPGQRFYFKDDNNIEFEVVHYGTPPLT</sequence>
<dbReference type="STRING" id="1156985.SAMN04488118_101195"/>
<protein>
    <submittedName>
        <fullName evidence="2">Catechol 2,3-dioxygenase</fullName>
    </submittedName>
</protein>
<feature type="domain" description="VOC" evidence="1">
    <location>
        <begin position="4"/>
        <end position="125"/>
    </location>
</feature>
<dbReference type="EMBL" id="FMWG01000001">
    <property type="protein sequence ID" value="SCZ49963.1"/>
    <property type="molecule type" value="Genomic_DNA"/>
</dbReference>
<dbReference type="GO" id="GO:0051213">
    <property type="term" value="F:dioxygenase activity"/>
    <property type="evidence" value="ECO:0007669"/>
    <property type="project" value="UniProtKB-KW"/>
</dbReference>
<dbReference type="OrthoDB" id="7355345at2"/>
<dbReference type="CDD" id="cd06587">
    <property type="entry name" value="VOC"/>
    <property type="match status" value="1"/>
</dbReference>